<name>A0A0F9W7C9_9ZZZZ</name>
<dbReference type="EMBL" id="LAZR01000334">
    <property type="protein sequence ID" value="KKN73938.1"/>
    <property type="molecule type" value="Genomic_DNA"/>
</dbReference>
<gene>
    <name evidence="1" type="ORF">LCGC14_0395030</name>
</gene>
<reference evidence="1" key="1">
    <citation type="journal article" date="2015" name="Nature">
        <title>Complex archaea that bridge the gap between prokaryotes and eukaryotes.</title>
        <authorList>
            <person name="Spang A."/>
            <person name="Saw J.H."/>
            <person name="Jorgensen S.L."/>
            <person name="Zaremba-Niedzwiedzka K."/>
            <person name="Martijn J."/>
            <person name="Lind A.E."/>
            <person name="van Eijk R."/>
            <person name="Schleper C."/>
            <person name="Guy L."/>
            <person name="Ettema T.J."/>
        </authorList>
    </citation>
    <scope>NUCLEOTIDE SEQUENCE</scope>
</reference>
<accession>A0A0F9W7C9</accession>
<sequence>MASGRLGAVDLSATTNTSIYTVPASTVAVVNVNVCNRNASAIVIRLMHLNGAIGTLAVEDYIEYDVTIAANGVLERTGIVMAATHVIGAYSDTANVTVQVHGIERAA</sequence>
<proteinExistence type="predicted"/>
<comment type="caution">
    <text evidence="1">The sequence shown here is derived from an EMBL/GenBank/DDBJ whole genome shotgun (WGS) entry which is preliminary data.</text>
</comment>
<dbReference type="AlphaFoldDB" id="A0A0F9W7C9"/>
<organism evidence="1">
    <name type="scientific">marine sediment metagenome</name>
    <dbReference type="NCBI Taxonomy" id="412755"/>
    <lineage>
        <taxon>unclassified sequences</taxon>
        <taxon>metagenomes</taxon>
        <taxon>ecological metagenomes</taxon>
    </lineage>
</organism>
<evidence type="ECO:0000313" key="1">
    <source>
        <dbReference type="EMBL" id="KKN73938.1"/>
    </source>
</evidence>
<protein>
    <submittedName>
        <fullName evidence="1">Uncharacterized protein</fullName>
    </submittedName>
</protein>